<keyword evidence="3" id="KW-0808">Transferase</keyword>
<accession>A0A916NHC3</accession>
<dbReference type="PANTHER" id="PTHR45947:SF3">
    <property type="entry name" value="SULFOQUINOVOSYL TRANSFERASE SQD2"/>
    <property type="match status" value="1"/>
</dbReference>
<dbReference type="InterPro" id="IPR028098">
    <property type="entry name" value="Glyco_trans_4-like_N"/>
</dbReference>
<keyword evidence="3" id="KW-0328">Glycosyltransferase</keyword>
<evidence type="ECO:0000259" key="1">
    <source>
        <dbReference type="Pfam" id="PF00534"/>
    </source>
</evidence>
<evidence type="ECO:0000313" key="3">
    <source>
        <dbReference type="EMBL" id="CAG7613354.1"/>
    </source>
</evidence>
<protein>
    <submittedName>
        <fullName evidence="3">N-acetyl-alpha-D-glucosaminyl L-malate synthase</fullName>
        <ecNumber evidence="3">2.4.1.-</ecNumber>
    </submittedName>
</protein>
<evidence type="ECO:0000313" key="4">
    <source>
        <dbReference type="Proteomes" id="UP000693672"/>
    </source>
</evidence>
<keyword evidence="4" id="KW-1185">Reference proteome</keyword>
<sequence>MRILAVSHPCVTDVNQQFYAELEALGHQVQLILPANFRTGYSNGAIQVNRWAGFQGGIETRKVGFPESIPLHYYQSDMRPLIVKFRPDVLFVEEEPYALSAWQAFYASRNLPMMRMIYSAQNINKQYPPPFRWMERYVLSRTDAAAVVSSEVGSVLRQKRYQGALFPFPLGVDTRQFQPSAIERATIRKLIGAEDHFVVGYVGRFVEEKGVRHLLEAVKMLDDARMKFVFVGNGDLMEEVRKTQAQFPEHVWIADQIKHNEVHQWMNTLDILVLPSLTKPNWKEQFGRVIIESMACGVPVLGSDSGEIPKLIRQTGGGWICREGDTEDLAAALLRLAADVTERRHKAEIGLKSVQSSYSKQMMAKTFEQEIVDFKKSNHAKRDAN</sequence>
<dbReference type="InterPro" id="IPR001296">
    <property type="entry name" value="Glyco_trans_1"/>
</dbReference>
<dbReference type="EC" id="2.4.1.-" evidence="3"/>
<dbReference type="Pfam" id="PF00534">
    <property type="entry name" value="Glycos_transf_1"/>
    <property type="match status" value="1"/>
</dbReference>
<organism evidence="3 4">
    <name type="scientific">Paenibacillus solanacearum</name>
    <dbReference type="NCBI Taxonomy" id="2048548"/>
    <lineage>
        <taxon>Bacteria</taxon>
        <taxon>Bacillati</taxon>
        <taxon>Bacillota</taxon>
        <taxon>Bacilli</taxon>
        <taxon>Bacillales</taxon>
        <taxon>Paenibacillaceae</taxon>
        <taxon>Paenibacillus</taxon>
    </lineage>
</organism>
<gene>
    <name evidence="3" type="primary">bshA_2</name>
    <name evidence="3" type="ORF">PAESOLCIP111_01593</name>
</gene>
<dbReference type="PANTHER" id="PTHR45947">
    <property type="entry name" value="SULFOQUINOVOSYL TRANSFERASE SQD2"/>
    <property type="match status" value="1"/>
</dbReference>
<name>A0A916NHC3_9BACL</name>
<dbReference type="RefSeq" id="WP_218091401.1">
    <property type="nucleotide sequence ID" value="NZ_CAJVAS010000005.1"/>
</dbReference>
<comment type="caution">
    <text evidence="3">The sequence shown here is derived from an EMBL/GenBank/DDBJ whole genome shotgun (WGS) entry which is preliminary data.</text>
</comment>
<proteinExistence type="predicted"/>
<dbReference type="Proteomes" id="UP000693672">
    <property type="component" value="Unassembled WGS sequence"/>
</dbReference>
<dbReference type="EMBL" id="CAJVAS010000005">
    <property type="protein sequence ID" value="CAG7613354.1"/>
    <property type="molecule type" value="Genomic_DNA"/>
</dbReference>
<reference evidence="3" key="1">
    <citation type="submission" date="2021-06" db="EMBL/GenBank/DDBJ databases">
        <authorList>
            <person name="Criscuolo A."/>
        </authorList>
    </citation>
    <scope>NUCLEOTIDE SEQUENCE</scope>
    <source>
        <strain evidence="3">CIP111600</strain>
    </source>
</reference>
<feature type="domain" description="Glycosyl transferase family 1" evidence="1">
    <location>
        <begin position="192"/>
        <end position="346"/>
    </location>
</feature>
<evidence type="ECO:0000259" key="2">
    <source>
        <dbReference type="Pfam" id="PF13439"/>
    </source>
</evidence>
<dbReference type="GO" id="GO:0016758">
    <property type="term" value="F:hexosyltransferase activity"/>
    <property type="evidence" value="ECO:0007669"/>
    <property type="project" value="TreeGrafter"/>
</dbReference>
<dbReference type="AlphaFoldDB" id="A0A916NHC3"/>
<feature type="domain" description="Glycosyltransferase subfamily 4-like N-terminal" evidence="2">
    <location>
        <begin position="17"/>
        <end position="175"/>
    </location>
</feature>
<dbReference type="Pfam" id="PF13439">
    <property type="entry name" value="Glyco_transf_4"/>
    <property type="match status" value="1"/>
</dbReference>
<dbReference type="InterPro" id="IPR050194">
    <property type="entry name" value="Glycosyltransferase_grp1"/>
</dbReference>